<feature type="compositionally biased region" description="Pro residues" evidence="2">
    <location>
        <begin position="96"/>
        <end position="115"/>
    </location>
</feature>
<feature type="compositionally biased region" description="Pro residues" evidence="2">
    <location>
        <begin position="63"/>
        <end position="77"/>
    </location>
</feature>
<dbReference type="Gene3D" id="3.20.20.80">
    <property type="entry name" value="Glycosidases"/>
    <property type="match status" value="1"/>
</dbReference>
<keyword evidence="5" id="KW-1185">Reference proteome</keyword>
<gene>
    <name evidence="4" type="ORF">ARTHRO_11354</name>
</gene>
<evidence type="ECO:0000313" key="4">
    <source>
        <dbReference type="EMBL" id="CDM93681.1"/>
    </source>
</evidence>
<sequence>MLLTTTMKSTLVKKASFLIALFFVSLIAVIQIPAIALPPAFRTPPTSPDLPLFPPEVFDEPLPLEPPQPTITPPPAPATEETITPPPAPAIEETITPPPVPDIPPPVPQPPIAPPPIPQIPKTEIRGVWMTTNDTDVLMNQPRLEEAVSKLAQFNFNTIYPVVWNSGYVTYKSSVVKEAGIQPFVRRGFQGQDMLADIIERAHRHNLLVLPWFEFGFMAPPSSELALKHPNWLTQQRDGTKTSISAAGEVVWLNPFHPQVQKFMTDLIVEVVTDYDIDGVQFDDHTSLPSTFGYDPYTISLYQRETNRTPPSNPQDPAWVRWRAHKITAFMRQLHQAIKAKKPHSIISVSPNPYHIAYNGHLQDWVTWVRDGLVDELVVQVYRDELDFFIAELNRPEMKAAQNKISTGVGILTGLRTRPVPINFIQSKVRAARDRQFGVAFFFYESLWDHAAEPLAQRQYSFQSMFPQPAIRASIR</sequence>
<proteinExistence type="predicted"/>
<feature type="region of interest" description="Disordered" evidence="2">
    <location>
        <begin position="63"/>
        <end position="115"/>
    </location>
</feature>
<dbReference type="RefSeq" id="WP_006670960.1">
    <property type="nucleotide sequence ID" value="NZ_FO818640.1"/>
</dbReference>
<protein>
    <recommendedName>
        <fullName evidence="3">Glycosyl hydrolase-like 10 domain-containing protein</fullName>
    </recommendedName>
</protein>
<dbReference type="AlphaFoldDB" id="A0A9P1KDG4"/>
<evidence type="ECO:0000256" key="1">
    <source>
        <dbReference type="ARBA" id="ARBA00022729"/>
    </source>
</evidence>
<dbReference type="PANTHER" id="PTHR43405:SF1">
    <property type="entry name" value="GLYCOSYL HYDROLASE DIGH"/>
    <property type="match status" value="1"/>
</dbReference>
<name>A0A9P1KDG4_9CYAN</name>
<keyword evidence="1" id="KW-0732">Signal</keyword>
<dbReference type="PANTHER" id="PTHR43405">
    <property type="entry name" value="GLYCOSYL HYDROLASE DIGH"/>
    <property type="match status" value="1"/>
</dbReference>
<dbReference type="Pfam" id="PF02638">
    <property type="entry name" value="GHL10"/>
    <property type="match status" value="1"/>
</dbReference>
<dbReference type="SUPFAM" id="SSF51445">
    <property type="entry name" value="(Trans)glycosidases"/>
    <property type="match status" value="1"/>
</dbReference>
<reference evidence="4 5" key="1">
    <citation type="submission" date="2014-02" db="EMBL/GenBank/DDBJ databases">
        <authorList>
            <person name="Genoscope - CEA"/>
        </authorList>
    </citation>
    <scope>NUCLEOTIDE SEQUENCE [LARGE SCALE GENOMIC DNA]</scope>
    <source>
        <strain evidence="4 5">PCC 8005</strain>
    </source>
</reference>
<dbReference type="InterPro" id="IPR003790">
    <property type="entry name" value="GHL10"/>
</dbReference>
<feature type="domain" description="Glycosyl hydrolase-like 10" evidence="3">
    <location>
        <begin position="124"/>
        <end position="423"/>
    </location>
</feature>
<dbReference type="InterPro" id="IPR017853">
    <property type="entry name" value="GH"/>
</dbReference>
<dbReference type="Proteomes" id="UP000032946">
    <property type="component" value="Chromosome"/>
</dbReference>
<evidence type="ECO:0000313" key="5">
    <source>
        <dbReference type="Proteomes" id="UP000032946"/>
    </source>
</evidence>
<evidence type="ECO:0000259" key="3">
    <source>
        <dbReference type="Pfam" id="PF02638"/>
    </source>
</evidence>
<organism evidence="4 5">
    <name type="scientific">Limnospira indica PCC 8005</name>
    <dbReference type="NCBI Taxonomy" id="376219"/>
    <lineage>
        <taxon>Bacteria</taxon>
        <taxon>Bacillati</taxon>
        <taxon>Cyanobacteriota</taxon>
        <taxon>Cyanophyceae</taxon>
        <taxon>Oscillatoriophycideae</taxon>
        <taxon>Oscillatoriales</taxon>
        <taxon>Sirenicapillariaceae</taxon>
        <taxon>Limnospira</taxon>
    </lineage>
</organism>
<dbReference type="InterPro" id="IPR052177">
    <property type="entry name" value="Divisome_Glycosyl_Hydrolase"/>
</dbReference>
<accession>A0A9P1KDG4</accession>
<dbReference type="EMBL" id="FO818640">
    <property type="protein sequence ID" value="CDM93681.1"/>
    <property type="molecule type" value="Genomic_DNA"/>
</dbReference>
<evidence type="ECO:0000256" key="2">
    <source>
        <dbReference type="SAM" id="MobiDB-lite"/>
    </source>
</evidence>